<evidence type="ECO:0000313" key="7">
    <source>
        <dbReference type="EMBL" id="GEB32897.1"/>
    </source>
</evidence>
<proteinExistence type="predicted"/>
<dbReference type="PROSITE" id="PS50110">
    <property type="entry name" value="RESPONSE_REGULATORY"/>
    <property type="match status" value="1"/>
</dbReference>
<keyword evidence="8" id="KW-1185">Reference proteome</keyword>
<dbReference type="GO" id="GO:0000160">
    <property type="term" value="P:phosphorelay signal transduction system"/>
    <property type="evidence" value="ECO:0007669"/>
    <property type="project" value="InterPro"/>
</dbReference>
<feature type="domain" description="Response regulatory" evidence="6">
    <location>
        <begin position="3"/>
        <end position="119"/>
    </location>
</feature>
<dbReference type="PROSITE" id="PS01124">
    <property type="entry name" value="HTH_ARAC_FAMILY_2"/>
    <property type="match status" value="1"/>
</dbReference>
<dbReference type="SUPFAM" id="SSF52172">
    <property type="entry name" value="CheY-like"/>
    <property type="match status" value="1"/>
</dbReference>
<organism evidence="7 8">
    <name type="scientific">Brevibacillus parabrevis</name>
    <dbReference type="NCBI Taxonomy" id="54914"/>
    <lineage>
        <taxon>Bacteria</taxon>
        <taxon>Bacillati</taxon>
        <taxon>Bacillota</taxon>
        <taxon>Bacilli</taxon>
        <taxon>Bacillales</taxon>
        <taxon>Paenibacillaceae</taxon>
        <taxon>Brevibacillus</taxon>
    </lineage>
</organism>
<accession>A0A4Y3PHY5</accession>
<evidence type="ECO:0000256" key="1">
    <source>
        <dbReference type="ARBA" id="ARBA00023015"/>
    </source>
</evidence>
<keyword evidence="2 7" id="KW-0238">DNA-binding</keyword>
<dbReference type="GO" id="GO:0043565">
    <property type="term" value="F:sequence-specific DNA binding"/>
    <property type="evidence" value="ECO:0007669"/>
    <property type="project" value="InterPro"/>
</dbReference>
<dbReference type="InterPro" id="IPR018060">
    <property type="entry name" value="HTH_AraC"/>
</dbReference>
<evidence type="ECO:0000256" key="3">
    <source>
        <dbReference type="ARBA" id="ARBA00023163"/>
    </source>
</evidence>
<dbReference type="Pfam" id="PF12833">
    <property type="entry name" value="HTH_18"/>
    <property type="match status" value="1"/>
</dbReference>
<protein>
    <submittedName>
        <fullName evidence="7">DNA-binding response regulator</fullName>
    </submittedName>
</protein>
<evidence type="ECO:0000256" key="4">
    <source>
        <dbReference type="PROSITE-ProRule" id="PRU00169"/>
    </source>
</evidence>
<evidence type="ECO:0000259" key="6">
    <source>
        <dbReference type="PROSITE" id="PS50110"/>
    </source>
</evidence>
<dbReference type="Proteomes" id="UP000316882">
    <property type="component" value="Unassembled WGS sequence"/>
</dbReference>
<dbReference type="InterPro" id="IPR011006">
    <property type="entry name" value="CheY-like_superfamily"/>
</dbReference>
<dbReference type="Gene3D" id="1.10.10.60">
    <property type="entry name" value="Homeodomain-like"/>
    <property type="match status" value="2"/>
</dbReference>
<dbReference type="AlphaFoldDB" id="A0A4Y3PHY5"/>
<keyword evidence="3" id="KW-0804">Transcription</keyword>
<comment type="caution">
    <text evidence="7">The sequence shown here is derived from an EMBL/GenBank/DDBJ whole genome shotgun (WGS) entry which is preliminary data.</text>
</comment>
<dbReference type="RefSeq" id="WP_122963968.1">
    <property type="nucleotide sequence ID" value="NZ_BJMH01000010.1"/>
</dbReference>
<reference evidence="7 8" key="1">
    <citation type="submission" date="2019-06" db="EMBL/GenBank/DDBJ databases">
        <title>Whole genome shotgun sequence of Brevibacillus parabrevis NBRC 12334.</title>
        <authorList>
            <person name="Hosoyama A."/>
            <person name="Uohara A."/>
            <person name="Ohji S."/>
            <person name="Ichikawa N."/>
        </authorList>
    </citation>
    <scope>NUCLEOTIDE SEQUENCE [LARGE SCALE GENOMIC DNA]</scope>
    <source>
        <strain evidence="7 8">NBRC 12334</strain>
    </source>
</reference>
<evidence type="ECO:0000313" key="8">
    <source>
        <dbReference type="Proteomes" id="UP000316882"/>
    </source>
</evidence>
<dbReference type="InterPro" id="IPR009057">
    <property type="entry name" value="Homeodomain-like_sf"/>
</dbReference>
<keyword evidence="1" id="KW-0805">Transcription regulation</keyword>
<dbReference type="PANTHER" id="PTHR43280:SF28">
    <property type="entry name" value="HTH-TYPE TRANSCRIPTIONAL ACTIVATOR RHAS"/>
    <property type="match status" value="1"/>
</dbReference>
<evidence type="ECO:0000256" key="2">
    <source>
        <dbReference type="ARBA" id="ARBA00023125"/>
    </source>
</evidence>
<dbReference type="InterPro" id="IPR018062">
    <property type="entry name" value="HTH_AraC-typ_CS"/>
</dbReference>
<dbReference type="Gene3D" id="3.40.50.2300">
    <property type="match status" value="1"/>
</dbReference>
<sequence length="498" mass="57421">MPGILIADRDATERAGISWLVASCAIPYDQVHTAGTMAEVFQVMEAHLPQVVCMELDMIDKAHWERFKLLVAQYRPIVLVTTSEATFERAMQGIELSARDLWLKPQTPEYIRRVLTRCCQERSGDERLEPGAGSVQGLRKEISYLDLFLPGSSPVGQQKVMLAQLEDARRHSELLDFFSGYPFRDKPVLLPTKDAIAAVFPADASLSWSQWHQFGKRLLMDWEASSDAPLFLVIHDAEDSEQSLQQKYEQASQALHLRFFKGYRQVSMVEGSVNWLMIDPFLTPGEQRTWIDMLHSGNREQLKQWLYAHFFYKDEPYPEPGLLRIRLTSILAQVRRYMKSHGLDSALLEEAYHRVFETILYAPILYRIVTELLLFINELLDTFNNRGDEIKADVIEQALRYMEGRYTDPALRLEDVARHVDRSPAYFSTLFAQKQGSSFRQILTAMRVKEAQRLLLETALSVQEVAERSGFVNANYFSKIFKEKTGTTPRLLRNQKKR</sequence>
<dbReference type="PROSITE" id="PS00041">
    <property type="entry name" value="HTH_ARAC_FAMILY_1"/>
    <property type="match status" value="1"/>
</dbReference>
<dbReference type="InterPro" id="IPR001789">
    <property type="entry name" value="Sig_transdc_resp-reg_receiver"/>
</dbReference>
<dbReference type="GO" id="GO:0003700">
    <property type="term" value="F:DNA-binding transcription factor activity"/>
    <property type="evidence" value="ECO:0007669"/>
    <property type="project" value="InterPro"/>
</dbReference>
<dbReference type="EMBL" id="BJMH01000010">
    <property type="protein sequence ID" value="GEB32897.1"/>
    <property type="molecule type" value="Genomic_DNA"/>
</dbReference>
<dbReference type="PANTHER" id="PTHR43280">
    <property type="entry name" value="ARAC-FAMILY TRANSCRIPTIONAL REGULATOR"/>
    <property type="match status" value="1"/>
</dbReference>
<gene>
    <name evidence="7" type="ORF">BPA01_24770</name>
</gene>
<evidence type="ECO:0000259" key="5">
    <source>
        <dbReference type="PROSITE" id="PS01124"/>
    </source>
</evidence>
<dbReference type="SUPFAM" id="SSF46689">
    <property type="entry name" value="Homeodomain-like"/>
    <property type="match status" value="1"/>
</dbReference>
<feature type="domain" description="HTH araC/xylS-type" evidence="5">
    <location>
        <begin position="396"/>
        <end position="495"/>
    </location>
</feature>
<name>A0A4Y3PHY5_BREPA</name>
<comment type="caution">
    <text evidence="4">Lacks conserved residue(s) required for the propagation of feature annotation.</text>
</comment>
<dbReference type="SMART" id="SM00342">
    <property type="entry name" value="HTH_ARAC"/>
    <property type="match status" value="1"/>
</dbReference>
<dbReference type="STRING" id="54914.AV540_11020"/>